<dbReference type="GeneID" id="24906840"/>
<comment type="similarity">
    <text evidence="1 3">Belongs to the short-chain dehydrogenases/reductases (SDR) family.</text>
</comment>
<dbReference type="EMBL" id="CP006965">
    <property type="protein sequence ID" value="AHF79618.1"/>
    <property type="molecule type" value="Genomic_DNA"/>
</dbReference>
<dbReference type="SUPFAM" id="SSF51735">
    <property type="entry name" value="NAD(P)-binding Rossmann-fold domains"/>
    <property type="match status" value="1"/>
</dbReference>
<evidence type="ECO:0000256" key="1">
    <source>
        <dbReference type="ARBA" id="ARBA00006484"/>
    </source>
</evidence>
<accession>W0I5E8</accession>
<organism evidence="4 5">
    <name type="scientific">Thermococcus paralvinellae</name>
    <dbReference type="NCBI Taxonomy" id="582419"/>
    <lineage>
        <taxon>Archaea</taxon>
        <taxon>Methanobacteriati</taxon>
        <taxon>Methanobacteriota</taxon>
        <taxon>Thermococci</taxon>
        <taxon>Thermococcales</taxon>
        <taxon>Thermococcaceae</taxon>
        <taxon>Thermococcus</taxon>
    </lineage>
</organism>
<dbReference type="PANTHER" id="PTHR44196:SF1">
    <property type="entry name" value="DEHYDROGENASE_REDUCTASE SDR FAMILY MEMBER 7B"/>
    <property type="match status" value="1"/>
</dbReference>
<dbReference type="InterPro" id="IPR002347">
    <property type="entry name" value="SDR_fam"/>
</dbReference>
<dbReference type="KEGG" id="ths:TES1_0221"/>
<dbReference type="GO" id="GO:0016491">
    <property type="term" value="F:oxidoreductase activity"/>
    <property type="evidence" value="ECO:0007669"/>
    <property type="project" value="UniProtKB-KW"/>
</dbReference>
<protein>
    <submittedName>
        <fullName evidence="4">Short-chain alcohol dehydrogenase</fullName>
    </submittedName>
</protein>
<proteinExistence type="inferred from homology"/>
<dbReference type="PANTHER" id="PTHR44196">
    <property type="entry name" value="DEHYDROGENASE/REDUCTASE SDR FAMILY MEMBER 7B"/>
    <property type="match status" value="1"/>
</dbReference>
<keyword evidence="2" id="KW-0560">Oxidoreductase</keyword>
<evidence type="ECO:0000256" key="2">
    <source>
        <dbReference type="ARBA" id="ARBA00023002"/>
    </source>
</evidence>
<dbReference type="HOGENOM" id="CLU_010194_2_1_2"/>
<dbReference type="PRINTS" id="PR00081">
    <property type="entry name" value="GDHRDH"/>
</dbReference>
<dbReference type="InterPro" id="IPR036291">
    <property type="entry name" value="NAD(P)-bd_dom_sf"/>
</dbReference>
<evidence type="ECO:0000256" key="3">
    <source>
        <dbReference type="RuleBase" id="RU000363"/>
    </source>
</evidence>
<keyword evidence="5" id="KW-1185">Reference proteome</keyword>
<reference evidence="4 5" key="1">
    <citation type="journal article" date="2014" name="Int. J. Syst. Evol. Microbiol.">
        <title>Thermococcus paralvinellae sp. nov. and Thermococcus cleftensis sp. nov. of hyperthermophilic heterotrophs from deep-sea hydrothermal vents.</title>
        <authorList>
            <person name="Hensley S.A."/>
            <person name="Jung J.H."/>
            <person name="Park C.S."/>
            <person name="Holden J.F."/>
        </authorList>
    </citation>
    <scope>NUCLEOTIDE SEQUENCE [LARGE SCALE GENOMIC DNA]</scope>
    <source>
        <strain evidence="4 5">ES1</strain>
    </source>
</reference>
<dbReference type="RefSeq" id="WP_042679464.1">
    <property type="nucleotide sequence ID" value="NZ_CP006965.1"/>
</dbReference>
<evidence type="ECO:0000313" key="5">
    <source>
        <dbReference type="Proteomes" id="UP000019027"/>
    </source>
</evidence>
<gene>
    <name evidence="4" type="ORF">TES1_0221</name>
</gene>
<sequence length="235" mass="26396">MKNALVTGASGGIGKLIVKRLIEQDYFVIGVGRNEKTLRELSSLENFDYIIMDLSEKGAAKRIRKALEQRSIGRLNLLINNAGFAIAKPLLEQNEEELEKLFKVNVIAPIVLTKELLDMIPRGGKVVFVISAAAFVNTVELPSYGAAKASLHYMVVNLEKELKEKDVHIIKVYPRQVATPFWHGKVPKGSVSPEEVADVILKAIKKNKSEVFVPAYVKLVKYLPRWPAFDYKFKF</sequence>
<dbReference type="PRINTS" id="PR00080">
    <property type="entry name" value="SDRFAMILY"/>
</dbReference>
<evidence type="ECO:0000313" key="4">
    <source>
        <dbReference type="EMBL" id="AHF79618.1"/>
    </source>
</evidence>
<dbReference type="AlphaFoldDB" id="W0I5E8"/>
<dbReference type="GO" id="GO:0016020">
    <property type="term" value="C:membrane"/>
    <property type="evidence" value="ECO:0007669"/>
    <property type="project" value="TreeGrafter"/>
</dbReference>
<dbReference type="Gene3D" id="3.40.50.720">
    <property type="entry name" value="NAD(P)-binding Rossmann-like Domain"/>
    <property type="match status" value="1"/>
</dbReference>
<dbReference type="Pfam" id="PF00106">
    <property type="entry name" value="adh_short"/>
    <property type="match status" value="1"/>
</dbReference>
<dbReference type="STRING" id="582419.TES1_0221"/>
<dbReference type="OrthoDB" id="7442at2157"/>
<dbReference type="Proteomes" id="UP000019027">
    <property type="component" value="Chromosome"/>
</dbReference>
<dbReference type="CDD" id="cd05233">
    <property type="entry name" value="SDR_c"/>
    <property type="match status" value="1"/>
</dbReference>
<name>W0I5E8_9EURY</name>